<evidence type="ECO:0000313" key="5">
    <source>
        <dbReference type="Proteomes" id="UP001299220"/>
    </source>
</evidence>
<proteinExistence type="inferred from homology"/>
<evidence type="ECO:0000256" key="1">
    <source>
        <dbReference type="ARBA" id="ARBA00006484"/>
    </source>
</evidence>
<dbReference type="InterPro" id="IPR002347">
    <property type="entry name" value="SDR_fam"/>
</dbReference>
<dbReference type="RefSeq" id="WP_235323409.1">
    <property type="nucleotide sequence ID" value="NZ_JAFBIT010000002.1"/>
</dbReference>
<dbReference type="PROSITE" id="PS00061">
    <property type="entry name" value="ADH_SHORT"/>
    <property type="match status" value="1"/>
</dbReference>
<dbReference type="InterPro" id="IPR036291">
    <property type="entry name" value="NAD(P)-bd_dom_sf"/>
</dbReference>
<organism evidence="4 5">
    <name type="scientific">Anaeromassilibacillus senegalensis</name>
    <dbReference type="NCBI Taxonomy" id="1673717"/>
    <lineage>
        <taxon>Bacteria</taxon>
        <taxon>Bacillati</taxon>
        <taxon>Bacillota</taxon>
        <taxon>Clostridia</taxon>
        <taxon>Eubacteriales</taxon>
        <taxon>Acutalibacteraceae</taxon>
        <taxon>Anaeromassilibacillus</taxon>
    </lineage>
</organism>
<comment type="similarity">
    <text evidence="1 3">Belongs to the short-chain dehydrogenases/reductases (SDR) family.</text>
</comment>
<dbReference type="InterPro" id="IPR020904">
    <property type="entry name" value="Sc_DH/Rdtase_CS"/>
</dbReference>
<keyword evidence="5" id="KW-1185">Reference proteome</keyword>
<sequence>MKTAIITGASSGLGVEFLRAAVSLCPDIDIFWLVARRRERLEALQPLFPNKTLRAVPLDLTDPAALRTLQALLNEEKPQLSLLINNAGFGRLCDFDTSVPDDQTAMVDLNCRALTAVTRYCLPYMTAGALIVNVSSIASFAPTPRMAVYCSTKAYVQSFSRALREELKPRKINVLAVCPGPMDTEFLPAAGCDAGKSRTFDTLPHQNPAKMARCALSAGLRGRSACTMGAFYKFYRFLAHLLPKCILMKMTRC</sequence>
<name>A0ABS9CN09_9FIRM</name>
<dbReference type="PRINTS" id="PR00080">
    <property type="entry name" value="SDRFAMILY"/>
</dbReference>
<dbReference type="PRINTS" id="PR00081">
    <property type="entry name" value="GDHRDH"/>
</dbReference>
<dbReference type="Gene3D" id="3.40.50.720">
    <property type="entry name" value="NAD(P)-binding Rossmann-like Domain"/>
    <property type="match status" value="1"/>
</dbReference>
<gene>
    <name evidence="4" type="ORF">JQM67_07045</name>
</gene>
<dbReference type="CDD" id="cd05233">
    <property type="entry name" value="SDR_c"/>
    <property type="match status" value="1"/>
</dbReference>
<protein>
    <submittedName>
        <fullName evidence="4">SDR family NAD(P)-dependent oxidoreductase</fullName>
    </submittedName>
</protein>
<dbReference type="Pfam" id="PF00106">
    <property type="entry name" value="adh_short"/>
    <property type="match status" value="1"/>
</dbReference>
<comment type="caution">
    <text evidence="4">The sequence shown here is derived from an EMBL/GenBank/DDBJ whole genome shotgun (WGS) entry which is preliminary data.</text>
</comment>
<dbReference type="EMBL" id="JAFBIT010000002">
    <property type="protein sequence ID" value="MCF2652353.1"/>
    <property type="molecule type" value="Genomic_DNA"/>
</dbReference>
<keyword evidence="2" id="KW-0560">Oxidoreductase</keyword>
<dbReference type="SUPFAM" id="SSF51735">
    <property type="entry name" value="NAD(P)-binding Rossmann-fold domains"/>
    <property type="match status" value="1"/>
</dbReference>
<accession>A0ABS9CN09</accession>
<evidence type="ECO:0000256" key="2">
    <source>
        <dbReference type="ARBA" id="ARBA00023002"/>
    </source>
</evidence>
<dbReference type="Proteomes" id="UP001299220">
    <property type="component" value="Unassembled WGS sequence"/>
</dbReference>
<reference evidence="4 5" key="1">
    <citation type="submission" date="2020-12" db="EMBL/GenBank/DDBJ databases">
        <title>Whole genome sequences of gut porcine anaerobes.</title>
        <authorList>
            <person name="Kubasova T."/>
            <person name="Jahodarova E."/>
            <person name="Rychlik I."/>
        </authorList>
    </citation>
    <scope>NUCLEOTIDE SEQUENCE [LARGE SCALE GENOMIC DNA]</scope>
    <source>
        <strain evidence="4 5">An867</strain>
    </source>
</reference>
<dbReference type="PANTHER" id="PTHR44196:SF2">
    <property type="entry name" value="SHORT-CHAIN DEHYDROGENASE-RELATED"/>
    <property type="match status" value="1"/>
</dbReference>
<evidence type="ECO:0000256" key="3">
    <source>
        <dbReference type="RuleBase" id="RU000363"/>
    </source>
</evidence>
<evidence type="ECO:0000313" key="4">
    <source>
        <dbReference type="EMBL" id="MCF2652353.1"/>
    </source>
</evidence>
<dbReference type="PANTHER" id="PTHR44196">
    <property type="entry name" value="DEHYDROGENASE/REDUCTASE SDR FAMILY MEMBER 7B"/>
    <property type="match status" value="1"/>
</dbReference>